<dbReference type="PANTHER" id="PTHR47020:SF1">
    <property type="entry name" value="HILLARIN"/>
    <property type="match status" value="1"/>
</dbReference>
<feature type="compositionally biased region" description="Polar residues" evidence="1">
    <location>
        <begin position="734"/>
        <end position="752"/>
    </location>
</feature>
<proteinExistence type="predicted"/>
<feature type="region of interest" description="Disordered" evidence="1">
    <location>
        <begin position="713"/>
        <end position="760"/>
    </location>
</feature>
<reference evidence="3" key="1">
    <citation type="submission" date="2019-05" db="EMBL/GenBank/DDBJ databases">
        <title>Annotation for the trematode Fasciolopsis buski.</title>
        <authorList>
            <person name="Choi Y.-J."/>
        </authorList>
    </citation>
    <scope>NUCLEOTIDE SEQUENCE</scope>
    <source>
        <strain evidence="3">HT</strain>
        <tissue evidence="3">Whole worm</tissue>
    </source>
</reference>
<gene>
    <name evidence="3" type="ORF">FBUS_02576</name>
</gene>
<dbReference type="GO" id="GO:0016874">
    <property type="term" value="F:ligase activity"/>
    <property type="evidence" value="ECO:0007669"/>
    <property type="project" value="UniProtKB-KW"/>
</dbReference>
<evidence type="ECO:0000256" key="1">
    <source>
        <dbReference type="SAM" id="MobiDB-lite"/>
    </source>
</evidence>
<dbReference type="Proteomes" id="UP000728185">
    <property type="component" value="Unassembled WGS sequence"/>
</dbReference>
<protein>
    <submittedName>
        <fullName evidence="3">Ubiquitin protein ligase BRE1</fullName>
    </submittedName>
</protein>
<evidence type="ECO:0000313" key="3">
    <source>
        <dbReference type="EMBL" id="KAA0197538.1"/>
    </source>
</evidence>
<dbReference type="AlphaFoldDB" id="A0A8E0S5I3"/>
<dbReference type="EMBL" id="LUCM01002320">
    <property type="protein sequence ID" value="KAA0197538.1"/>
    <property type="molecule type" value="Genomic_DNA"/>
</dbReference>
<accession>A0A8E0S5I3</accession>
<dbReference type="InterPro" id="IPR053041">
    <property type="entry name" value="Transglut-like_Superfamily_Mod"/>
</dbReference>
<keyword evidence="3" id="KW-0436">Ligase</keyword>
<organism evidence="3 4">
    <name type="scientific">Fasciolopsis buskii</name>
    <dbReference type="NCBI Taxonomy" id="27845"/>
    <lineage>
        <taxon>Eukaryota</taxon>
        <taxon>Metazoa</taxon>
        <taxon>Spiralia</taxon>
        <taxon>Lophotrochozoa</taxon>
        <taxon>Platyhelminthes</taxon>
        <taxon>Trematoda</taxon>
        <taxon>Digenea</taxon>
        <taxon>Plagiorchiida</taxon>
        <taxon>Echinostomata</taxon>
        <taxon>Echinostomatoidea</taxon>
        <taxon>Fasciolidae</taxon>
        <taxon>Fasciolopsis</taxon>
    </lineage>
</organism>
<evidence type="ECO:0000259" key="2">
    <source>
        <dbReference type="Pfam" id="PF23265"/>
    </source>
</evidence>
<name>A0A8E0S5I3_9TREM</name>
<evidence type="ECO:0000313" key="4">
    <source>
        <dbReference type="Proteomes" id="UP000728185"/>
    </source>
</evidence>
<dbReference type="InterPro" id="IPR056564">
    <property type="entry name" value="Ig-like_KY"/>
</dbReference>
<comment type="caution">
    <text evidence="3">The sequence shown here is derived from an EMBL/GenBank/DDBJ whole genome shotgun (WGS) entry which is preliminary data.</text>
</comment>
<dbReference type="Pfam" id="PF23265">
    <property type="entry name" value="Ig-like_KY"/>
    <property type="match status" value="1"/>
</dbReference>
<feature type="domain" description="KY-like immunoglobulin-like" evidence="2">
    <location>
        <begin position="361"/>
        <end position="482"/>
    </location>
</feature>
<feature type="region of interest" description="Disordered" evidence="1">
    <location>
        <begin position="1"/>
        <end position="29"/>
    </location>
</feature>
<keyword evidence="4" id="KW-1185">Reference proteome</keyword>
<sequence>MGQKLSCVPRKKQHEDDITKPRKPKGKLSTRITVTEASEDVVKPVEAAAVNEIVPTTVNHVQTEAPPETVRRKARLVIMKPAPATAQIPAPLAPISLNTNEAIKPPLDKAAFGQLRKMDMAAGDKVYNPQPVDQASRELAQAEARPATWADLYWALIGQRNFRTDEEKVRAIFSWLCSIPLDQDAFLTNEDLDEAIKNGVEFAKEAKKAKSKPPNLDSPEVVVNDLTRGKSTYLRAFESLCRYSNIPCCAVKGLAKGVDYTVGMKLVDQVPIDSTEGSLTRLHHAWSAAYMDGKWALFDAMWAAERLAMSANVRLSQIAQAGRMDYETDMFYFNADPAKFIYSHYPFNEEWQLLNPPMSFKEFQDSVLLKPAFFTYGLGLFSHREGVIQVQNKLILKLSIPRSLVNSLLFTFNLKLDGKDDMFDGVNLSRFGMHEISSSESVVTFSFRFPKSGAYKLTIYARKKGDPLFTDICEYRVEAGVPDSGTESTNRGSVNLPPFPPTSQSNYGPTEKATELKIKTVVPNLDAQCKSATGMFEIRFTSSEMGSPLPKLTARLKSLLYDAAVLIDCLLIRNTEAPMPTTMTSLMSQGSVTTVGGPAVPMVVITAYLPAAGEYAMEVYGAPPDADENASYFLVWQLLIDAECGVKLSTPLRKRLATADLGPKDETWNNLGLRTVSHPDPLIQVPTVASANMQKTKSKSELIQQYVAQTERKERLQKQQQEQQDGSKEDQTIESESAPTKEISNVTTASADRNSKTDLTDERANQRICDLQIVLEKPAKKHLCIVGQLVDISEEQEEDRTAYLLQQLEELEEYEASARDTERINYLIRIPKADHFYKFYLYAAPVDSDMAMSLPLVYTYLIEAPPRLMASEVPYIGVTYGPFPEKLEQHQEQQTTDGQ</sequence>
<dbReference type="Gene3D" id="3.10.620.30">
    <property type="match status" value="1"/>
</dbReference>
<dbReference type="OrthoDB" id="6129702at2759"/>
<dbReference type="PANTHER" id="PTHR47020">
    <property type="entry name" value="HILLARIN"/>
    <property type="match status" value="1"/>
</dbReference>
<feature type="region of interest" description="Disordered" evidence="1">
    <location>
        <begin position="482"/>
        <end position="510"/>
    </location>
</feature>